<dbReference type="AlphaFoldDB" id="Q2LXL6"/>
<organism evidence="3 4">
    <name type="scientific">Syntrophus aciditrophicus (strain SB)</name>
    <dbReference type="NCBI Taxonomy" id="56780"/>
    <lineage>
        <taxon>Bacteria</taxon>
        <taxon>Pseudomonadati</taxon>
        <taxon>Thermodesulfobacteriota</taxon>
        <taxon>Syntrophia</taxon>
        <taxon>Syntrophales</taxon>
        <taxon>Syntrophaceae</taxon>
        <taxon>Syntrophus</taxon>
    </lineage>
</organism>
<keyword evidence="1" id="KW-0409">Iron storage</keyword>
<dbReference type="KEGG" id="sat:SYN_00324"/>
<sequence>MLWCSSQTSHHEASIRNSRLRETPFSEFIRRIAMDSKELIDMLNRDFADEHAAIIRYLVHAYQEGEDTPMGASLLSRSREEMWHMHWLGMIIGRLGGEPTFVPGPYPFDPTSRATLLKSYIEYEKKLIPHYHDEAEKVDDPHIRRVLHREAWESEIHARRFQRLLDKLSPEDARGLPKGGFELPPTFLETLQAELNSKYNEMLQHLRLSWLSQKEANRGWALMDQSMEKMKQLALFAEAVAEDGAAPRMKPGDVGAGQGMVQVLHKALGDVLESLGRHTRLQDDAEFKKHSGLVIKMDLAVQQESWQAEEMKDWLK</sequence>
<evidence type="ECO:0000256" key="2">
    <source>
        <dbReference type="ARBA" id="ARBA00023004"/>
    </source>
</evidence>
<evidence type="ECO:0000313" key="3">
    <source>
        <dbReference type="EMBL" id="ABC78828.1"/>
    </source>
</evidence>
<protein>
    <submittedName>
        <fullName evidence="3">Hypothetical cytosolic protein</fullName>
    </submittedName>
</protein>
<dbReference type="CDD" id="cd00657">
    <property type="entry name" value="Ferritin_like"/>
    <property type="match status" value="1"/>
</dbReference>
<dbReference type="InterPro" id="IPR012347">
    <property type="entry name" value="Ferritin-like"/>
</dbReference>
<dbReference type="PANTHER" id="PTHR30295:SF0">
    <property type="entry name" value="BACTERIOFERRITIN"/>
    <property type="match status" value="1"/>
</dbReference>
<dbReference type="Gene3D" id="1.20.1260.10">
    <property type="match status" value="1"/>
</dbReference>
<accession>Q2LXL6</accession>
<dbReference type="GO" id="GO:0020037">
    <property type="term" value="F:heme binding"/>
    <property type="evidence" value="ECO:0007669"/>
    <property type="project" value="TreeGrafter"/>
</dbReference>
<dbReference type="HOGENOM" id="CLU_879771_0_0_7"/>
<dbReference type="GO" id="GO:0005506">
    <property type="term" value="F:iron ion binding"/>
    <property type="evidence" value="ECO:0007669"/>
    <property type="project" value="TreeGrafter"/>
</dbReference>
<evidence type="ECO:0000256" key="1">
    <source>
        <dbReference type="ARBA" id="ARBA00022434"/>
    </source>
</evidence>
<dbReference type="SUPFAM" id="SSF47240">
    <property type="entry name" value="Ferritin-like"/>
    <property type="match status" value="1"/>
</dbReference>
<name>Q2LXL6_SYNAS</name>
<dbReference type="GO" id="GO:0004322">
    <property type="term" value="F:ferroxidase activity"/>
    <property type="evidence" value="ECO:0007669"/>
    <property type="project" value="TreeGrafter"/>
</dbReference>
<gene>
    <name evidence="3" type="ORF">SYN_00324</name>
</gene>
<keyword evidence="4" id="KW-1185">Reference proteome</keyword>
<dbReference type="eggNOG" id="COG1633">
    <property type="taxonomic scope" value="Bacteria"/>
</dbReference>
<dbReference type="InParanoid" id="Q2LXL6"/>
<dbReference type="STRING" id="56780.SYN_00324"/>
<dbReference type="EMBL" id="CP000252">
    <property type="protein sequence ID" value="ABC78828.1"/>
    <property type="molecule type" value="Genomic_DNA"/>
</dbReference>
<proteinExistence type="predicted"/>
<reference evidence="3 4" key="1">
    <citation type="journal article" date="2007" name="Proc. Natl. Acad. Sci. U.S.A.">
        <title>The genome of Syntrophus aciditrophicus: life at the thermodynamic limit of microbial growth.</title>
        <authorList>
            <person name="McInerney M.J."/>
            <person name="Rohlin L."/>
            <person name="Mouttaki H."/>
            <person name="Kim U."/>
            <person name="Krupp R.S."/>
            <person name="Rios-Hernandez L."/>
            <person name="Sieber J."/>
            <person name="Struchtemeyer C.G."/>
            <person name="Bhattacharyya A."/>
            <person name="Campbell J.W."/>
            <person name="Gunsalus R.P."/>
        </authorList>
    </citation>
    <scope>NUCLEOTIDE SEQUENCE [LARGE SCALE GENOMIC DNA]</scope>
    <source>
        <strain evidence="3 4">SB</strain>
    </source>
</reference>
<keyword evidence="2" id="KW-0408">Iron</keyword>
<evidence type="ECO:0000313" key="4">
    <source>
        <dbReference type="Proteomes" id="UP000001933"/>
    </source>
</evidence>
<dbReference type="GO" id="GO:0006879">
    <property type="term" value="P:intracellular iron ion homeostasis"/>
    <property type="evidence" value="ECO:0007669"/>
    <property type="project" value="UniProtKB-KW"/>
</dbReference>
<dbReference type="InterPro" id="IPR009078">
    <property type="entry name" value="Ferritin-like_SF"/>
</dbReference>
<dbReference type="GO" id="GO:0005829">
    <property type="term" value="C:cytosol"/>
    <property type="evidence" value="ECO:0007669"/>
    <property type="project" value="TreeGrafter"/>
</dbReference>
<dbReference type="PANTHER" id="PTHR30295">
    <property type="entry name" value="BACTERIOFERRITIN"/>
    <property type="match status" value="1"/>
</dbReference>
<dbReference type="Proteomes" id="UP000001933">
    <property type="component" value="Chromosome"/>
</dbReference>